<gene>
    <name evidence="2" type="ORF">CUNI_LOCUS3219</name>
</gene>
<evidence type="ECO:0000313" key="2">
    <source>
        <dbReference type="EMBL" id="CAG5117661.1"/>
    </source>
</evidence>
<evidence type="ECO:0000313" key="3">
    <source>
        <dbReference type="Proteomes" id="UP000678393"/>
    </source>
</evidence>
<reference evidence="2" key="1">
    <citation type="submission" date="2021-04" db="EMBL/GenBank/DDBJ databases">
        <authorList>
            <consortium name="Molecular Ecology Group"/>
        </authorList>
    </citation>
    <scope>NUCLEOTIDE SEQUENCE</scope>
</reference>
<organism evidence="2 3">
    <name type="scientific">Candidula unifasciata</name>
    <dbReference type="NCBI Taxonomy" id="100452"/>
    <lineage>
        <taxon>Eukaryota</taxon>
        <taxon>Metazoa</taxon>
        <taxon>Spiralia</taxon>
        <taxon>Lophotrochozoa</taxon>
        <taxon>Mollusca</taxon>
        <taxon>Gastropoda</taxon>
        <taxon>Heterobranchia</taxon>
        <taxon>Euthyneura</taxon>
        <taxon>Panpulmonata</taxon>
        <taxon>Eupulmonata</taxon>
        <taxon>Stylommatophora</taxon>
        <taxon>Helicina</taxon>
        <taxon>Helicoidea</taxon>
        <taxon>Geomitridae</taxon>
        <taxon>Candidula</taxon>
    </lineage>
</organism>
<dbReference type="Proteomes" id="UP000678393">
    <property type="component" value="Unassembled WGS sequence"/>
</dbReference>
<keyword evidence="3" id="KW-1185">Reference proteome</keyword>
<sequence length="77" mass="8328">MTAVDLDPVFVKALKFLHSKAKDSGAQLKALLDDAIAQRKGLKAPGHSGDLGKSSPGRSKSDEDLKRKEAEKRLAER</sequence>
<dbReference type="OrthoDB" id="5846437at2759"/>
<name>A0A8S3YQW1_9EUPU</name>
<feature type="non-terminal residue" evidence="2">
    <location>
        <position position="1"/>
    </location>
</feature>
<dbReference type="AlphaFoldDB" id="A0A8S3YQW1"/>
<feature type="region of interest" description="Disordered" evidence="1">
    <location>
        <begin position="41"/>
        <end position="77"/>
    </location>
</feature>
<comment type="caution">
    <text evidence="2">The sequence shown here is derived from an EMBL/GenBank/DDBJ whole genome shotgun (WGS) entry which is preliminary data.</text>
</comment>
<dbReference type="EMBL" id="CAJHNH020000435">
    <property type="protein sequence ID" value="CAG5117661.1"/>
    <property type="molecule type" value="Genomic_DNA"/>
</dbReference>
<proteinExistence type="predicted"/>
<evidence type="ECO:0000256" key="1">
    <source>
        <dbReference type="SAM" id="MobiDB-lite"/>
    </source>
</evidence>
<protein>
    <submittedName>
        <fullName evidence="2">Uncharacterized protein</fullName>
    </submittedName>
</protein>
<feature type="compositionally biased region" description="Basic and acidic residues" evidence="1">
    <location>
        <begin position="59"/>
        <end position="77"/>
    </location>
</feature>
<accession>A0A8S3YQW1</accession>